<proteinExistence type="predicted"/>
<dbReference type="AlphaFoldDB" id="A0A6V7NXP2"/>
<evidence type="ECO:0000313" key="1">
    <source>
        <dbReference type="EMBL" id="CAD1823350.1"/>
    </source>
</evidence>
<dbReference type="InterPro" id="IPR043502">
    <property type="entry name" value="DNA/RNA_pol_sf"/>
</dbReference>
<dbReference type="PANTHER" id="PTHR15503">
    <property type="entry name" value="LDOC1 RELATED"/>
    <property type="match status" value="1"/>
</dbReference>
<dbReference type="Gene3D" id="3.10.10.10">
    <property type="entry name" value="HIV Type 1 Reverse Transcriptase, subunit A, domain 1"/>
    <property type="match status" value="1"/>
</dbReference>
<dbReference type="SUPFAM" id="SSF56672">
    <property type="entry name" value="DNA/RNA polymerases"/>
    <property type="match status" value="1"/>
</dbReference>
<accession>A0A6V7NXP2</accession>
<evidence type="ECO:0008006" key="2">
    <source>
        <dbReference type="Google" id="ProtNLM"/>
    </source>
</evidence>
<dbReference type="PANTHER" id="PTHR15503:SF45">
    <property type="entry name" value="RNA-DIRECTED DNA POLYMERASE HOMOLOG"/>
    <property type="match status" value="1"/>
</dbReference>
<sequence>MTYLVAIREVSDEGLEEEGLPTEIKAVLADSQDVMPKELPKQLPPKREVDHAIGLKPRAKLPAKAPYRMALPELEELQKQLKDLLNAGFIQPSKAPYGSPVLFQRKSDGSL</sequence>
<dbReference type="EMBL" id="LR862143">
    <property type="protein sequence ID" value="CAD1823350.1"/>
    <property type="molecule type" value="Genomic_DNA"/>
</dbReference>
<organism evidence="1">
    <name type="scientific">Ananas comosus var. bracteatus</name>
    <name type="common">red pineapple</name>
    <dbReference type="NCBI Taxonomy" id="296719"/>
    <lineage>
        <taxon>Eukaryota</taxon>
        <taxon>Viridiplantae</taxon>
        <taxon>Streptophyta</taxon>
        <taxon>Embryophyta</taxon>
        <taxon>Tracheophyta</taxon>
        <taxon>Spermatophyta</taxon>
        <taxon>Magnoliopsida</taxon>
        <taxon>Liliopsida</taxon>
        <taxon>Poales</taxon>
        <taxon>Bromeliaceae</taxon>
        <taxon>Bromelioideae</taxon>
        <taxon>Ananas</taxon>
    </lineage>
</organism>
<protein>
    <recommendedName>
        <fullName evidence="2">Reverse transcriptase domain-containing protein</fullName>
    </recommendedName>
</protein>
<name>A0A6V7NXP2_ANACO</name>
<reference evidence="1" key="1">
    <citation type="submission" date="2020-07" db="EMBL/GenBank/DDBJ databases">
        <authorList>
            <person name="Lin J."/>
        </authorList>
    </citation>
    <scope>NUCLEOTIDE SEQUENCE</scope>
</reference>
<dbReference type="InterPro" id="IPR032567">
    <property type="entry name" value="RTL1-rel"/>
</dbReference>
<gene>
    <name evidence="1" type="ORF">CB5_LOCUS6561</name>
</gene>